<gene>
    <name evidence="5" type="ORF">PGX00_12095</name>
</gene>
<dbReference type="EMBL" id="JAQLOI010000001">
    <property type="protein sequence ID" value="MDB1124354.1"/>
    <property type="molecule type" value="Genomic_DNA"/>
</dbReference>
<evidence type="ECO:0000256" key="3">
    <source>
        <dbReference type="SAM" id="SignalP"/>
    </source>
</evidence>
<name>A0ABT4YS40_9VIBR</name>
<keyword evidence="2" id="KW-0626">Porin</keyword>
<organism evidence="5 6">
    <name type="scientific">Vibrio algarum</name>
    <dbReference type="NCBI Taxonomy" id="3020714"/>
    <lineage>
        <taxon>Bacteria</taxon>
        <taxon>Pseudomonadati</taxon>
        <taxon>Pseudomonadota</taxon>
        <taxon>Gammaproteobacteria</taxon>
        <taxon>Vibrionales</taxon>
        <taxon>Vibrionaceae</taxon>
        <taxon>Vibrio</taxon>
    </lineage>
</organism>
<evidence type="ECO:0000313" key="6">
    <source>
        <dbReference type="Proteomes" id="UP001210678"/>
    </source>
</evidence>
<dbReference type="SUPFAM" id="SSF56925">
    <property type="entry name" value="OMPA-like"/>
    <property type="match status" value="1"/>
</dbReference>
<sequence>MKKRTKMTALCLLCSTNTIAQDEIVQQARNQKKTTAPIVYPHLFVGVEGGVQLSSLNDAPKEPVSGAYIGTQFTEHWSWDLGYQYHGNLSSKNEYTDISFFDTAIRHDWYFTNDISVYGKLGIAYWNINTNEKYQKSIKENGFSPLAEVGVNYRVTPNVYLNAGYQYMDEVGNEKSGQYDARTLMAGISYHFKGKKQAPAKPTPITAKSFVKPPLPRPQWNQRKLQNYSKPPFNLMWRLNLIAINLLKRQRRRLNLTN</sequence>
<feature type="signal peptide" evidence="3">
    <location>
        <begin position="1"/>
        <end position="20"/>
    </location>
</feature>
<comment type="similarity">
    <text evidence="1">Belongs to the outer membrane OOP (TC 1.B.6) superfamily. OmpA family.</text>
</comment>
<keyword evidence="3" id="KW-0732">Signal</keyword>
<evidence type="ECO:0000259" key="4">
    <source>
        <dbReference type="Pfam" id="PF01389"/>
    </source>
</evidence>
<feature type="chain" id="PRO_5046311853" evidence="3">
    <location>
        <begin position="21"/>
        <end position="258"/>
    </location>
</feature>
<evidence type="ECO:0000256" key="1">
    <source>
        <dbReference type="ARBA" id="ARBA00005710"/>
    </source>
</evidence>
<feature type="domain" description="Outer membrane protein OmpA-like transmembrane" evidence="4">
    <location>
        <begin position="64"/>
        <end position="194"/>
    </location>
</feature>
<accession>A0ABT4YS40</accession>
<keyword evidence="2" id="KW-0813">Transport</keyword>
<dbReference type="InterPro" id="IPR000498">
    <property type="entry name" value="OmpA-like_TM_dom"/>
</dbReference>
<evidence type="ECO:0000313" key="5">
    <source>
        <dbReference type="EMBL" id="MDB1124354.1"/>
    </source>
</evidence>
<dbReference type="RefSeq" id="WP_272136753.1">
    <property type="nucleotide sequence ID" value="NZ_JAQLOI010000001.1"/>
</dbReference>
<dbReference type="Gene3D" id="2.40.160.20">
    <property type="match status" value="1"/>
</dbReference>
<dbReference type="Pfam" id="PF01389">
    <property type="entry name" value="OmpA_membrane"/>
    <property type="match status" value="1"/>
</dbReference>
<reference evidence="5 6" key="1">
    <citation type="submission" date="2023-01" db="EMBL/GenBank/DDBJ databases">
        <title>Vibrio sp. KJ40-1 sp.nov, isolated from marine algae.</title>
        <authorList>
            <person name="Butt M."/>
            <person name="Kim J.M.J."/>
            <person name="Jeon C.O.C."/>
        </authorList>
    </citation>
    <scope>NUCLEOTIDE SEQUENCE [LARGE SCALE GENOMIC DNA]</scope>
    <source>
        <strain evidence="5 6">KJ40-1</strain>
    </source>
</reference>
<dbReference type="Proteomes" id="UP001210678">
    <property type="component" value="Unassembled WGS sequence"/>
</dbReference>
<evidence type="ECO:0000256" key="2">
    <source>
        <dbReference type="ARBA" id="ARBA00023114"/>
    </source>
</evidence>
<comment type="caution">
    <text evidence="5">The sequence shown here is derived from an EMBL/GenBank/DDBJ whole genome shotgun (WGS) entry which is preliminary data.</text>
</comment>
<keyword evidence="2" id="KW-0812">Transmembrane</keyword>
<keyword evidence="2" id="KW-0406">Ion transport</keyword>
<dbReference type="InterPro" id="IPR011250">
    <property type="entry name" value="OMP/PagP_B-barrel"/>
</dbReference>
<protein>
    <submittedName>
        <fullName evidence="5">Outer membrane beta-barrel protein</fullName>
    </submittedName>
</protein>
<keyword evidence="6" id="KW-1185">Reference proteome</keyword>
<proteinExistence type="inferred from homology"/>